<proteinExistence type="predicted"/>
<evidence type="ECO:0000313" key="3">
    <source>
        <dbReference type="Proteomes" id="UP000053477"/>
    </source>
</evidence>
<accession>A0A0H2R7R4</accession>
<protein>
    <submittedName>
        <fullName evidence="2">Uncharacterized protein</fullName>
    </submittedName>
</protein>
<keyword evidence="3" id="KW-1185">Reference proteome</keyword>
<dbReference type="AlphaFoldDB" id="A0A0H2R7R4"/>
<organism evidence="2 3">
    <name type="scientific">Schizopora paradoxa</name>
    <dbReference type="NCBI Taxonomy" id="27342"/>
    <lineage>
        <taxon>Eukaryota</taxon>
        <taxon>Fungi</taxon>
        <taxon>Dikarya</taxon>
        <taxon>Basidiomycota</taxon>
        <taxon>Agaricomycotina</taxon>
        <taxon>Agaricomycetes</taxon>
        <taxon>Hymenochaetales</taxon>
        <taxon>Schizoporaceae</taxon>
        <taxon>Schizopora</taxon>
    </lineage>
</organism>
<feature type="region of interest" description="Disordered" evidence="1">
    <location>
        <begin position="182"/>
        <end position="231"/>
    </location>
</feature>
<dbReference type="Proteomes" id="UP000053477">
    <property type="component" value="Unassembled WGS sequence"/>
</dbReference>
<name>A0A0H2R7R4_9AGAM</name>
<evidence type="ECO:0000313" key="2">
    <source>
        <dbReference type="EMBL" id="KLO05508.1"/>
    </source>
</evidence>
<evidence type="ECO:0000256" key="1">
    <source>
        <dbReference type="SAM" id="MobiDB-lite"/>
    </source>
</evidence>
<reference evidence="2 3" key="1">
    <citation type="submission" date="2015-04" db="EMBL/GenBank/DDBJ databases">
        <title>Complete genome sequence of Schizopora paradoxa KUC8140, a cosmopolitan wood degrader in East Asia.</title>
        <authorList>
            <consortium name="DOE Joint Genome Institute"/>
            <person name="Min B."/>
            <person name="Park H."/>
            <person name="Jang Y."/>
            <person name="Kim J.-J."/>
            <person name="Kim K.H."/>
            <person name="Pangilinan J."/>
            <person name="Lipzen A."/>
            <person name="Riley R."/>
            <person name="Grigoriev I.V."/>
            <person name="Spatafora J.W."/>
            <person name="Choi I.-G."/>
        </authorList>
    </citation>
    <scope>NUCLEOTIDE SEQUENCE [LARGE SCALE GENOMIC DNA]</scope>
    <source>
        <strain evidence="2 3">KUC8140</strain>
    </source>
</reference>
<sequence>MAKGDGGILTPRRATEENARRLSMLQWRRLTSDGGRNELGWQDVERGGDAMSTFDGTRHVPSWRRDGLGRRTAMTTETESRMRRTCRQWLPALATSLCCIKDGSTTGNGEMGAMGWRERDGGGGRDDATTLARIRYVPTSCWEGAGGGMKDQKVEAGVGWESVARRGRHARDSIRTKLSAQPFHPSISSCQHHRTSIRPSSARSTSQRAQTDQPRPTRRQPAKIHTDVQSC</sequence>
<dbReference type="EMBL" id="KQ086298">
    <property type="protein sequence ID" value="KLO05508.1"/>
    <property type="molecule type" value="Genomic_DNA"/>
</dbReference>
<feature type="compositionally biased region" description="Polar residues" evidence="1">
    <location>
        <begin position="197"/>
        <end position="214"/>
    </location>
</feature>
<dbReference type="InParanoid" id="A0A0H2R7R4"/>
<gene>
    <name evidence="2" type="ORF">SCHPADRAFT_722869</name>
</gene>